<proteinExistence type="predicted"/>
<dbReference type="PANTHER" id="PTHR42899">
    <property type="entry name" value="SPERMATOGENESIS-ASSOCIATED PROTEIN 20"/>
    <property type="match status" value="1"/>
</dbReference>
<sequence length="685" mass="77924">MKEHYINSLIHEKSPYLLQHAHNPVNWYTWGDKAFEKAKNENKPIFISIGYSSCHWCHVMAHESFEDEETAQILNDNYISIKVDREERPDIDAVYMKICQALTGQGGWPLNVFLTPDEKPFYAGTYFPKESAYGHPAFRDVLQSLKNQYDQNPDKIAEIGTQIVQTLSEQTKSQSKLTEDLLHRAFHAFTENFDPVFGGFGEAPKFPAPHQLMFLLRYSRWSKNKQALDVVKKTLDGMAAGGIHDHIGGGFARYSTDEKWLIPHFEKMLYDQAMLAIVYTEAFQWTGDSAYEKVVEDIFAYCERELHSPDGGFYCSQDADSEGLEGKCYVWSPEEVLSVLGEEKGRLFCKTYHITSEGNFEDKSVPNLIGTDLKKVAEALNISDVVLTEELKLCREKLLTARNRRIQPEKDDKILTSWNALMIIALARAGKALHNKHYVNLSTSAFDFIQKHVTRNGQLMARFRDGETRYLGYLDDYSFLALACEALYEATFDTRYLTEMKRLGDETVRQFWDAENGGFFMRNVKATQLILQTKEAYDSAMPSGNSAAAYTMLRLSERIGESRWAAYAEKTFSAFSDEILSYPGGYTFMLSAFLYQISGPQELIALQGNRGENAEESVEELSRLFLPELAVFVGDQKALAEINKSVGIYSPIGGRTTYFLCEQFVCHLPVTAINKLLNQLSDVEH</sequence>
<dbReference type="OrthoDB" id="9762614at2"/>
<name>A0A4Z0GH99_9BACL</name>
<dbReference type="Gene3D" id="3.40.30.10">
    <property type="entry name" value="Glutaredoxin"/>
    <property type="match status" value="1"/>
</dbReference>
<dbReference type="InterPro" id="IPR036249">
    <property type="entry name" value="Thioredoxin-like_sf"/>
</dbReference>
<reference evidence="2 3" key="1">
    <citation type="journal article" date="2015" name="Int. J. Syst. Evol. Microbiol.">
        <title>Sporolactobacillus shoreae sp. nov. and Sporolactobacillus spathodeae sp. nov., two spore-forming lactic acid bacteria isolated from tree barks in Thailand.</title>
        <authorList>
            <person name="Thamacharoensuk T."/>
            <person name="Kitahara M."/>
            <person name="Ohkuma M."/>
            <person name="Thongchul N."/>
            <person name="Tanasupawat S."/>
        </authorList>
    </citation>
    <scope>NUCLEOTIDE SEQUENCE [LARGE SCALE GENOMIC DNA]</scope>
    <source>
        <strain evidence="2 3">BK92</strain>
    </source>
</reference>
<dbReference type="Pfam" id="PF03190">
    <property type="entry name" value="Thioredox_DsbH"/>
    <property type="match status" value="1"/>
</dbReference>
<gene>
    <name evidence="2" type="ORF">E4665_16700</name>
</gene>
<keyword evidence="3" id="KW-1185">Reference proteome</keyword>
<evidence type="ECO:0000313" key="2">
    <source>
        <dbReference type="EMBL" id="TGA96068.1"/>
    </source>
</evidence>
<comment type="caution">
    <text evidence="2">The sequence shown here is derived from an EMBL/GenBank/DDBJ whole genome shotgun (WGS) entry which is preliminary data.</text>
</comment>
<dbReference type="SUPFAM" id="SSF48208">
    <property type="entry name" value="Six-hairpin glycosidases"/>
    <property type="match status" value="1"/>
</dbReference>
<dbReference type="SUPFAM" id="SSF52833">
    <property type="entry name" value="Thioredoxin-like"/>
    <property type="match status" value="1"/>
</dbReference>
<dbReference type="InterPro" id="IPR004879">
    <property type="entry name" value="Ssp411-like_TRX"/>
</dbReference>
<dbReference type="PIRSF" id="PIRSF006402">
    <property type="entry name" value="UCP006402_thioredoxin"/>
    <property type="match status" value="1"/>
</dbReference>
<dbReference type="InterPro" id="IPR024705">
    <property type="entry name" value="Ssp411"/>
</dbReference>
<dbReference type="AlphaFoldDB" id="A0A4Z0GH99"/>
<dbReference type="PANTHER" id="PTHR42899:SF1">
    <property type="entry name" value="SPERMATOGENESIS-ASSOCIATED PROTEIN 20"/>
    <property type="match status" value="1"/>
</dbReference>
<dbReference type="Proteomes" id="UP000298347">
    <property type="component" value="Unassembled WGS sequence"/>
</dbReference>
<dbReference type="GO" id="GO:0005975">
    <property type="term" value="P:carbohydrate metabolic process"/>
    <property type="evidence" value="ECO:0007669"/>
    <property type="project" value="InterPro"/>
</dbReference>
<dbReference type="Gene3D" id="1.50.10.20">
    <property type="match status" value="1"/>
</dbReference>
<organism evidence="2 3">
    <name type="scientific">Sporolactobacillus shoreae</name>
    <dbReference type="NCBI Taxonomy" id="1465501"/>
    <lineage>
        <taxon>Bacteria</taxon>
        <taxon>Bacillati</taxon>
        <taxon>Bacillota</taxon>
        <taxon>Bacilli</taxon>
        <taxon>Bacillales</taxon>
        <taxon>Sporolactobacillaceae</taxon>
        <taxon>Sporolactobacillus</taxon>
    </lineage>
</organism>
<dbReference type="CDD" id="cd02955">
    <property type="entry name" value="SSP411"/>
    <property type="match status" value="1"/>
</dbReference>
<dbReference type="InterPro" id="IPR008928">
    <property type="entry name" value="6-hairpin_glycosidase_sf"/>
</dbReference>
<evidence type="ECO:0000259" key="1">
    <source>
        <dbReference type="Pfam" id="PF03190"/>
    </source>
</evidence>
<evidence type="ECO:0000313" key="3">
    <source>
        <dbReference type="Proteomes" id="UP000298347"/>
    </source>
</evidence>
<dbReference type="RefSeq" id="WP_135349939.1">
    <property type="nucleotide sequence ID" value="NZ_SRJD01000031.1"/>
</dbReference>
<dbReference type="EMBL" id="SRJD01000031">
    <property type="protein sequence ID" value="TGA96068.1"/>
    <property type="molecule type" value="Genomic_DNA"/>
</dbReference>
<protein>
    <submittedName>
        <fullName evidence="2">Thioredoxin domain-containing protein</fullName>
    </submittedName>
</protein>
<feature type="domain" description="Spermatogenesis-associated protein 20-like TRX" evidence="1">
    <location>
        <begin position="7"/>
        <end position="167"/>
    </location>
</feature>
<accession>A0A4Z0GH99</accession>